<dbReference type="PANTHER" id="PTHR47027:SF20">
    <property type="entry name" value="REVERSE TRANSCRIPTASE-LIKE PROTEIN WITH RNA-DIRECTED DNA POLYMERASE DOMAIN"/>
    <property type="match status" value="1"/>
</dbReference>
<gene>
    <name evidence="2" type="primary">Acey_s0569.g74</name>
    <name evidence="2" type="ORF">Y032_0569g74</name>
</gene>
<accession>A0A016WNN4</accession>
<dbReference type="OrthoDB" id="5849210at2759"/>
<reference evidence="3" key="1">
    <citation type="journal article" date="2015" name="Nat. Genet.">
        <title>The genome and transcriptome of the zoonotic hookworm Ancylostoma ceylanicum identify infection-specific gene families.</title>
        <authorList>
            <person name="Schwarz E.M."/>
            <person name="Hu Y."/>
            <person name="Antoshechkin I."/>
            <person name="Miller M.M."/>
            <person name="Sternberg P.W."/>
            <person name="Aroian R.V."/>
        </authorList>
    </citation>
    <scope>NUCLEOTIDE SEQUENCE</scope>
    <source>
        <strain evidence="3">HY135</strain>
    </source>
</reference>
<name>A0A016WNN4_9BILA</name>
<dbReference type="PROSITE" id="PS50878">
    <property type="entry name" value="RT_POL"/>
    <property type="match status" value="1"/>
</dbReference>
<comment type="caution">
    <text evidence="2">The sequence shown here is derived from an EMBL/GenBank/DDBJ whole genome shotgun (WGS) entry which is preliminary data.</text>
</comment>
<feature type="domain" description="Reverse transcriptase" evidence="1">
    <location>
        <begin position="1"/>
        <end position="88"/>
    </location>
</feature>
<evidence type="ECO:0000313" key="2">
    <source>
        <dbReference type="EMBL" id="EYC41424.1"/>
    </source>
</evidence>
<evidence type="ECO:0000313" key="3">
    <source>
        <dbReference type="Proteomes" id="UP000024635"/>
    </source>
</evidence>
<dbReference type="InterPro" id="IPR000477">
    <property type="entry name" value="RT_dom"/>
</dbReference>
<dbReference type="Proteomes" id="UP000024635">
    <property type="component" value="Unassembled WGS sequence"/>
</dbReference>
<organism evidence="2 3">
    <name type="scientific">Ancylostoma ceylanicum</name>
    <dbReference type="NCBI Taxonomy" id="53326"/>
    <lineage>
        <taxon>Eukaryota</taxon>
        <taxon>Metazoa</taxon>
        <taxon>Ecdysozoa</taxon>
        <taxon>Nematoda</taxon>
        <taxon>Chromadorea</taxon>
        <taxon>Rhabditida</taxon>
        <taxon>Rhabditina</taxon>
        <taxon>Rhabditomorpha</taxon>
        <taxon>Strongyloidea</taxon>
        <taxon>Ancylostomatidae</taxon>
        <taxon>Ancylostomatinae</taxon>
        <taxon>Ancylostoma</taxon>
    </lineage>
</organism>
<sequence>MGTTTKDLQRPTPWTLLYADDVMLTSEQKENCELQMRAWSERLARFALRLDVRKAEYMTTSLDEHPTIQVDIIDHSRTEYFKYIGSTLSADGSLAHEVVARINSAWLKWPLMTEVLCDETTVDCIKSKVYRAVVRVLTSHQ</sequence>
<dbReference type="STRING" id="53326.A0A016WNN4"/>
<dbReference type="AlphaFoldDB" id="A0A016WNN4"/>
<evidence type="ECO:0000259" key="1">
    <source>
        <dbReference type="PROSITE" id="PS50878"/>
    </source>
</evidence>
<keyword evidence="3" id="KW-1185">Reference proteome</keyword>
<dbReference type="EMBL" id="JARK01000169">
    <property type="protein sequence ID" value="EYC41424.1"/>
    <property type="molecule type" value="Genomic_DNA"/>
</dbReference>
<proteinExistence type="predicted"/>
<dbReference type="PANTHER" id="PTHR47027">
    <property type="entry name" value="REVERSE TRANSCRIPTASE DOMAIN-CONTAINING PROTEIN"/>
    <property type="match status" value="1"/>
</dbReference>
<protein>
    <recommendedName>
        <fullName evidence="1">Reverse transcriptase domain-containing protein</fullName>
    </recommendedName>
</protein>